<comment type="caution">
    <text evidence="13">The sequence shown here is derived from an EMBL/GenBank/DDBJ whole genome shotgun (WGS) entry which is preliminary data.</text>
</comment>
<dbReference type="InterPro" id="IPR034891">
    <property type="entry name" value="PB1_NLP"/>
</dbReference>
<dbReference type="PANTHER" id="PTHR32002">
    <property type="entry name" value="PROTEIN NLP8"/>
    <property type="match status" value="1"/>
</dbReference>
<dbReference type="Pfam" id="PF22922">
    <property type="entry name" value="GAF_NLP"/>
    <property type="match status" value="2"/>
</dbReference>
<evidence type="ECO:0000313" key="13">
    <source>
        <dbReference type="EMBL" id="KAJ6986254.1"/>
    </source>
</evidence>
<dbReference type="GO" id="GO:0008380">
    <property type="term" value="P:RNA splicing"/>
    <property type="evidence" value="ECO:0007669"/>
    <property type="project" value="UniProtKB-KW"/>
</dbReference>
<evidence type="ECO:0000256" key="5">
    <source>
        <dbReference type="ARBA" id="ARBA00022728"/>
    </source>
</evidence>
<feature type="region of interest" description="Disordered" evidence="10">
    <location>
        <begin position="804"/>
        <end position="843"/>
    </location>
</feature>
<dbReference type="Gene3D" id="3.10.20.90">
    <property type="entry name" value="Phosphatidylinositol 3-kinase Catalytic Subunit, Chain A, domain 1"/>
    <property type="match status" value="1"/>
</dbReference>
<keyword evidence="4" id="KW-0507">mRNA processing</keyword>
<dbReference type="Gene3D" id="3.30.70.330">
    <property type="match status" value="1"/>
</dbReference>
<comment type="similarity">
    <text evidence="1">Belongs to the RBM48 family.</text>
</comment>
<dbReference type="CDD" id="cd12442">
    <property type="entry name" value="RRM_RBM48"/>
    <property type="match status" value="1"/>
</dbReference>
<feature type="compositionally biased region" description="Low complexity" evidence="10">
    <location>
        <begin position="1096"/>
        <end position="1105"/>
    </location>
</feature>
<comment type="function">
    <text evidence="8">As a component of the minor spliceosome, involved in the splicing of U12-type introns in pre-mRNAs.</text>
</comment>
<evidence type="ECO:0000259" key="11">
    <source>
        <dbReference type="PROSITE" id="PS50102"/>
    </source>
</evidence>
<dbReference type="FunFam" id="3.30.70.330:FF:000424">
    <property type="entry name" value="RNA-binding protein 48 isoform X4"/>
    <property type="match status" value="1"/>
</dbReference>
<name>A0AAD6MIK7_9ROSI</name>
<feature type="compositionally biased region" description="Polar residues" evidence="10">
    <location>
        <begin position="154"/>
        <end position="175"/>
    </location>
</feature>
<evidence type="ECO:0000256" key="8">
    <source>
        <dbReference type="ARBA" id="ARBA00035004"/>
    </source>
</evidence>
<feature type="region of interest" description="Disordered" evidence="10">
    <location>
        <begin position="1089"/>
        <end position="1112"/>
    </location>
</feature>
<dbReference type="InterPro" id="IPR045012">
    <property type="entry name" value="NLP"/>
</dbReference>
<dbReference type="GO" id="GO:0005681">
    <property type="term" value="C:spliceosomal complex"/>
    <property type="evidence" value="ECO:0007669"/>
    <property type="project" value="UniProtKB-KW"/>
</dbReference>
<dbReference type="PROSITE" id="PS51745">
    <property type="entry name" value="PB1"/>
    <property type="match status" value="1"/>
</dbReference>
<sequence>MPPRNRDCSPPPHPTVVRVYTVCDESRYLIVRNVPALGCGDDLFKLFASYGDVEECKPMDAEDCEQFTDVYWIKFRLISNARFAKRKLEESIFLGNPLQVSYAPRFETVSDTKDKLEGRRKEVFARLNPGRTKGPKVHNAGTSSQASLLTSQSDHVSQHLNSNQSWDSGESQNVHQIGDPPITRVSSDQDYFPSQSMNQTVRLVREKLNKGRYGTRSTSAFSIKSSGEVNFFERIKLLNYSLPAASSQHQICQNNIGERNQKERKIYQHEAPTYSIARASARQDADVVRDEKLLAEDRRILVDGSASMDPSLHRSIMENNNQGIQRSLKGNHFANSDLLGVVGYKFSMQVLDMDDGNGAFAPDSSFGNFSDAAMDLDFVDELLYDGCCFETADEFRFFAGWLRIAPTNNARSSTGVRERLMHAIGQLKQCTKDRDLLIQIWVPIKKEGKHVLTTFGQPYLLDPKSHSLANYRNVSKKFHFPAEEDSKEMVGLPGRVFLRKLPEWTPDVSYFSRVEYPRKNHAKQFNIRGSFAVPVFEQGSRTCLGVIEVVTTTQDVSYLPELESVCKALEAVDLRSPKDFRPPSLKACKEFCQAAVPEISEILESVCKAHRLPLALTWAPCFRQGKGGCRHFDENYSNCICTGIAGRAFTTRKQCFSIDVAAFSKTDYPLSHHAKMFELRAAIAIPVQSTDAGPVDFVLEFFFPKDCCNTEEQKRMWDILPITIKQACRSLHVVMDKELEETVNKKVGHPGLPVLRRLSRKGKGVCVSWDHPKEENKEEFKVTSHWGKTQDELYHKQAFPEFGKFQQNSVPKGSNETTTDAASAERHSVGSRKSGDKRRTKTEKTISLQVLRQYFAGSLKDAAKSIGELTFPNFSATGGFPSSQTNDDSNKSNPHPENGIFSAAASASKSLSSSSSQSSGSSICCSTGVKQHTTTNNGSVSGDPLLVEDPVGVLKRTHSDAALHALNRDESELLIRSQSFKTFGDLPSPETLPPLPKSSSQIIRDRNGFRVKATFEADKIRFALQPSWGFRDLQQEIARRFNIDDICRMDLKYLDDDQEWVLLTCDADLEECKDVYKLSESHTIKMSLNQPSRPHLGSSSGSVSLLGGGWPF</sequence>
<dbReference type="InterPro" id="IPR012677">
    <property type="entry name" value="Nucleotide-bd_a/b_plait_sf"/>
</dbReference>
<dbReference type="PROSITE" id="PS50102">
    <property type="entry name" value="RRM"/>
    <property type="match status" value="1"/>
</dbReference>
<feature type="compositionally biased region" description="Polar residues" evidence="10">
    <location>
        <begin position="805"/>
        <end position="821"/>
    </location>
</feature>
<dbReference type="InterPro" id="IPR000270">
    <property type="entry name" value="PB1_dom"/>
</dbReference>
<evidence type="ECO:0000259" key="12">
    <source>
        <dbReference type="PROSITE" id="PS51745"/>
    </source>
</evidence>
<reference evidence="13" key="1">
    <citation type="journal article" date="2023" name="Mol. Ecol. Resour.">
        <title>Chromosome-level genome assembly of a triploid poplar Populus alba 'Berolinensis'.</title>
        <authorList>
            <person name="Chen S."/>
            <person name="Yu Y."/>
            <person name="Wang X."/>
            <person name="Wang S."/>
            <person name="Zhang T."/>
            <person name="Zhou Y."/>
            <person name="He R."/>
            <person name="Meng N."/>
            <person name="Wang Y."/>
            <person name="Liu W."/>
            <person name="Liu Z."/>
            <person name="Liu J."/>
            <person name="Guo Q."/>
            <person name="Huang H."/>
            <person name="Sederoff R.R."/>
            <person name="Wang G."/>
            <person name="Qu G."/>
            <person name="Chen S."/>
        </authorList>
    </citation>
    <scope>NUCLEOTIDE SEQUENCE</scope>
    <source>
        <strain evidence="13">SC-2020</strain>
    </source>
</reference>
<dbReference type="InterPro" id="IPR035979">
    <property type="entry name" value="RBD_domain_sf"/>
</dbReference>
<evidence type="ECO:0000256" key="1">
    <source>
        <dbReference type="ARBA" id="ARBA00006938"/>
    </source>
</evidence>
<dbReference type="GO" id="GO:0003700">
    <property type="term" value="F:DNA-binding transcription factor activity"/>
    <property type="evidence" value="ECO:0007669"/>
    <property type="project" value="InterPro"/>
</dbReference>
<evidence type="ECO:0000256" key="4">
    <source>
        <dbReference type="ARBA" id="ARBA00022664"/>
    </source>
</evidence>
<dbReference type="EMBL" id="JAQIZT010000009">
    <property type="protein sequence ID" value="KAJ6986254.1"/>
    <property type="molecule type" value="Genomic_DNA"/>
</dbReference>
<protein>
    <recommendedName>
        <fullName evidence="3">RNA-binding protein 48</fullName>
    </recommendedName>
</protein>
<keyword evidence="6 9" id="KW-0694">RNA-binding</keyword>
<feature type="compositionally biased region" description="Low complexity" evidence="10">
    <location>
        <begin position="140"/>
        <end position="153"/>
    </location>
</feature>
<dbReference type="AlphaFoldDB" id="A0AAD6MIK7"/>
<dbReference type="PANTHER" id="PTHR32002:SF46">
    <property type="entry name" value="PROTEIN NLP2"/>
    <property type="match status" value="1"/>
</dbReference>
<evidence type="ECO:0000256" key="3">
    <source>
        <dbReference type="ARBA" id="ARBA00015189"/>
    </source>
</evidence>
<dbReference type="InterPro" id="IPR034264">
    <property type="entry name" value="RBM48_RRM"/>
</dbReference>
<evidence type="ECO:0000256" key="10">
    <source>
        <dbReference type="SAM" id="MobiDB-lite"/>
    </source>
</evidence>
<evidence type="ECO:0000313" key="14">
    <source>
        <dbReference type="Proteomes" id="UP001164929"/>
    </source>
</evidence>
<feature type="region of interest" description="Disordered" evidence="10">
    <location>
        <begin position="876"/>
        <end position="906"/>
    </location>
</feature>
<dbReference type="Proteomes" id="UP001164929">
    <property type="component" value="Chromosome 9"/>
</dbReference>
<feature type="region of interest" description="Disordered" evidence="10">
    <location>
        <begin position="129"/>
        <end position="196"/>
    </location>
</feature>
<dbReference type="InterPro" id="IPR053793">
    <property type="entry name" value="PB1-like"/>
</dbReference>
<feature type="compositionally biased region" description="Polar residues" evidence="10">
    <location>
        <begin position="876"/>
        <end position="895"/>
    </location>
</feature>
<dbReference type="SUPFAM" id="SSF54277">
    <property type="entry name" value="CAD &amp; PB1 domains"/>
    <property type="match status" value="1"/>
</dbReference>
<keyword evidence="14" id="KW-1185">Reference proteome</keyword>
<keyword evidence="5" id="KW-0747">Spliceosome</keyword>
<comment type="subunit">
    <text evidence="2">Homodimers and heterodimers.</text>
</comment>
<dbReference type="SMART" id="SM00666">
    <property type="entry name" value="PB1"/>
    <property type="match status" value="1"/>
</dbReference>
<evidence type="ECO:0000256" key="7">
    <source>
        <dbReference type="ARBA" id="ARBA00023187"/>
    </source>
</evidence>
<dbReference type="InterPro" id="IPR055081">
    <property type="entry name" value="NLP1-9_GAF"/>
</dbReference>
<feature type="domain" description="RRM" evidence="11">
    <location>
        <begin position="27"/>
        <end position="105"/>
    </location>
</feature>
<dbReference type="GO" id="GO:0006397">
    <property type="term" value="P:mRNA processing"/>
    <property type="evidence" value="ECO:0007669"/>
    <property type="project" value="UniProtKB-KW"/>
</dbReference>
<dbReference type="Pfam" id="PF00564">
    <property type="entry name" value="PB1"/>
    <property type="match status" value="1"/>
</dbReference>
<feature type="compositionally biased region" description="Polar residues" evidence="10">
    <location>
        <begin position="184"/>
        <end position="196"/>
    </location>
</feature>
<dbReference type="CDD" id="cd06407">
    <property type="entry name" value="PB1_NLP"/>
    <property type="match status" value="1"/>
</dbReference>
<feature type="domain" description="PB1" evidence="12">
    <location>
        <begin position="1008"/>
        <end position="1091"/>
    </location>
</feature>
<accession>A0AAD6MIK7</accession>
<dbReference type="GO" id="GO:0003723">
    <property type="term" value="F:RNA binding"/>
    <property type="evidence" value="ECO:0007669"/>
    <property type="project" value="UniProtKB-UniRule"/>
</dbReference>
<gene>
    <name evidence="13" type="ORF">NC653_023984</name>
</gene>
<organism evidence="13 14">
    <name type="scientific">Populus alba x Populus x berolinensis</name>
    <dbReference type="NCBI Taxonomy" id="444605"/>
    <lineage>
        <taxon>Eukaryota</taxon>
        <taxon>Viridiplantae</taxon>
        <taxon>Streptophyta</taxon>
        <taxon>Embryophyta</taxon>
        <taxon>Tracheophyta</taxon>
        <taxon>Spermatophyta</taxon>
        <taxon>Magnoliopsida</taxon>
        <taxon>eudicotyledons</taxon>
        <taxon>Gunneridae</taxon>
        <taxon>Pentapetalae</taxon>
        <taxon>rosids</taxon>
        <taxon>fabids</taxon>
        <taxon>Malpighiales</taxon>
        <taxon>Salicaceae</taxon>
        <taxon>Saliceae</taxon>
        <taxon>Populus</taxon>
    </lineage>
</organism>
<evidence type="ECO:0000256" key="2">
    <source>
        <dbReference type="ARBA" id="ARBA00011726"/>
    </source>
</evidence>
<dbReference type="SUPFAM" id="SSF54928">
    <property type="entry name" value="RNA-binding domain, RBD"/>
    <property type="match status" value="1"/>
</dbReference>
<keyword evidence="7" id="KW-0508">mRNA splicing</keyword>
<evidence type="ECO:0000256" key="9">
    <source>
        <dbReference type="PROSITE-ProRule" id="PRU00176"/>
    </source>
</evidence>
<evidence type="ECO:0000256" key="6">
    <source>
        <dbReference type="ARBA" id="ARBA00022884"/>
    </source>
</evidence>
<dbReference type="InterPro" id="IPR000504">
    <property type="entry name" value="RRM_dom"/>
</dbReference>
<proteinExistence type="inferred from homology"/>